<evidence type="ECO:0000256" key="2">
    <source>
        <dbReference type="SAM" id="Coils"/>
    </source>
</evidence>
<evidence type="ECO:0000256" key="1">
    <source>
        <dbReference type="ARBA" id="ARBA00017553"/>
    </source>
</evidence>
<dbReference type="PANTHER" id="PTHR15668:SF4">
    <property type="entry name" value="COILED-COIL DOMAIN-CONTAINING PROTEIN 22"/>
    <property type="match status" value="1"/>
</dbReference>
<comment type="caution">
    <text evidence="4">The sequence shown here is derived from an EMBL/GenBank/DDBJ whole genome shotgun (WGS) entry which is preliminary data.</text>
</comment>
<sequence>MQKILKDTREVQKDINTLTGQIDRSFTISDELIFSNAKKDETSKKAYMLLVSLHNMCGEIVKVVSDIGFIERECRNLQELIDIEISKETSVKLKRVNDDLQKIKEENIALLKQVQ</sequence>
<gene>
    <name evidence="4" type="ORF">HHI36_024191</name>
</gene>
<evidence type="ECO:0000313" key="5">
    <source>
        <dbReference type="Proteomes" id="UP001516400"/>
    </source>
</evidence>
<protein>
    <recommendedName>
        <fullName evidence="1">Coiled-coil domain-containing protein 22 homolog</fullName>
    </recommendedName>
</protein>
<proteinExistence type="predicted"/>
<dbReference type="Proteomes" id="UP001516400">
    <property type="component" value="Unassembled WGS sequence"/>
</dbReference>
<feature type="domain" description="CCDC22 coiled-coil" evidence="3">
    <location>
        <begin position="2"/>
        <end position="87"/>
    </location>
</feature>
<dbReference type="EMBL" id="JABFTP020000091">
    <property type="protein sequence ID" value="KAL3276292.1"/>
    <property type="molecule type" value="Genomic_DNA"/>
</dbReference>
<organism evidence="4 5">
    <name type="scientific">Cryptolaemus montrouzieri</name>
    <dbReference type="NCBI Taxonomy" id="559131"/>
    <lineage>
        <taxon>Eukaryota</taxon>
        <taxon>Metazoa</taxon>
        <taxon>Ecdysozoa</taxon>
        <taxon>Arthropoda</taxon>
        <taxon>Hexapoda</taxon>
        <taxon>Insecta</taxon>
        <taxon>Pterygota</taxon>
        <taxon>Neoptera</taxon>
        <taxon>Endopterygota</taxon>
        <taxon>Coleoptera</taxon>
        <taxon>Polyphaga</taxon>
        <taxon>Cucujiformia</taxon>
        <taxon>Coccinelloidea</taxon>
        <taxon>Coccinellidae</taxon>
        <taxon>Scymninae</taxon>
        <taxon>Scymnini</taxon>
        <taxon>Cryptolaemus</taxon>
    </lineage>
</organism>
<keyword evidence="5" id="KW-1185">Reference proteome</keyword>
<name>A0ABD2NCC0_9CUCU</name>
<reference evidence="4 5" key="1">
    <citation type="journal article" date="2021" name="BMC Biol.">
        <title>Horizontally acquired antibacterial genes associated with adaptive radiation of ladybird beetles.</title>
        <authorList>
            <person name="Li H.S."/>
            <person name="Tang X.F."/>
            <person name="Huang Y.H."/>
            <person name="Xu Z.Y."/>
            <person name="Chen M.L."/>
            <person name="Du X.Y."/>
            <person name="Qiu B.Y."/>
            <person name="Chen P.T."/>
            <person name="Zhang W."/>
            <person name="Slipinski A."/>
            <person name="Escalona H.E."/>
            <person name="Waterhouse R.M."/>
            <person name="Zwick A."/>
            <person name="Pang H."/>
        </authorList>
    </citation>
    <scope>NUCLEOTIDE SEQUENCE [LARGE SCALE GENOMIC DNA]</scope>
    <source>
        <strain evidence="4">SYSU2018</strain>
    </source>
</reference>
<evidence type="ECO:0000313" key="4">
    <source>
        <dbReference type="EMBL" id="KAL3276292.1"/>
    </source>
</evidence>
<evidence type="ECO:0000259" key="3">
    <source>
        <dbReference type="Pfam" id="PF05667"/>
    </source>
</evidence>
<feature type="coiled-coil region" evidence="2">
    <location>
        <begin position="86"/>
        <end position="113"/>
    </location>
</feature>
<dbReference type="Pfam" id="PF05667">
    <property type="entry name" value="CCDC22_CC"/>
    <property type="match status" value="1"/>
</dbReference>
<accession>A0ABD2NCC0</accession>
<dbReference type="InterPro" id="IPR048348">
    <property type="entry name" value="CCDC22_CC"/>
</dbReference>
<keyword evidence="2" id="KW-0175">Coiled coil</keyword>
<dbReference type="AlphaFoldDB" id="A0ABD2NCC0"/>
<dbReference type="PANTHER" id="PTHR15668">
    <property type="entry name" value="JM1 PROTEIN"/>
    <property type="match status" value="1"/>
</dbReference>
<dbReference type="InterPro" id="IPR008530">
    <property type="entry name" value="CCDC22"/>
</dbReference>